<keyword evidence="1" id="KW-0472">Membrane</keyword>
<protein>
    <submittedName>
        <fullName evidence="2">Uncharacterized protein</fullName>
    </submittedName>
</protein>
<proteinExistence type="predicted"/>
<keyword evidence="1" id="KW-0812">Transmembrane</keyword>
<name>A0AAE0MBI5_9PEZI</name>
<accession>A0AAE0MBI5</accession>
<dbReference type="Proteomes" id="UP001283341">
    <property type="component" value="Unassembled WGS sequence"/>
</dbReference>
<evidence type="ECO:0000256" key="1">
    <source>
        <dbReference type="SAM" id="Phobius"/>
    </source>
</evidence>
<comment type="caution">
    <text evidence="2">The sequence shown here is derived from an EMBL/GenBank/DDBJ whole genome shotgun (WGS) entry which is preliminary data.</text>
</comment>
<dbReference type="EMBL" id="JAUEDM010000002">
    <property type="protein sequence ID" value="KAK3326372.1"/>
    <property type="molecule type" value="Genomic_DNA"/>
</dbReference>
<evidence type="ECO:0000313" key="2">
    <source>
        <dbReference type="EMBL" id="KAK3326372.1"/>
    </source>
</evidence>
<sequence length="141" mass="15644">MVCVIRTGSSVAQLFFSFSYHHQPSNQPTLFTQYLVSHITQKIIMSPMIAARVAAMRAAASTTSSRMVTRRQFSIIQSLRSFGRSIEAHPFERLPVTSQSAAADWGKLVKRTGKQGLIYFPAMCVMLGWPYAASVIASKEL</sequence>
<keyword evidence="3" id="KW-1185">Reference proteome</keyword>
<evidence type="ECO:0000313" key="3">
    <source>
        <dbReference type="Proteomes" id="UP001283341"/>
    </source>
</evidence>
<gene>
    <name evidence="2" type="ORF">B0H66DRAFT_550783</name>
</gene>
<organism evidence="2 3">
    <name type="scientific">Apodospora peruviana</name>
    <dbReference type="NCBI Taxonomy" id="516989"/>
    <lineage>
        <taxon>Eukaryota</taxon>
        <taxon>Fungi</taxon>
        <taxon>Dikarya</taxon>
        <taxon>Ascomycota</taxon>
        <taxon>Pezizomycotina</taxon>
        <taxon>Sordariomycetes</taxon>
        <taxon>Sordariomycetidae</taxon>
        <taxon>Sordariales</taxon>
        <taxon>Lasiosphaeriaceae</taxon>
        <taxon>Apodospora</taxon>
    </lineage>
</organism>
<dbReference type="AlphaFoldDB" id="A0AAE0MBI5"/>
<reference evidence="2" key="1">
    <citation type="journal article" date="2023" name="Mol. Phylogenet. Evol.">
        <title>Genome-scale phylogeny and comparative genomics of the fungal order Sordariales.</title>
        <authorList>
            <person name="Hensen N."/>
            <person name="Bonometti L."/>
            <person name="Westerberg I."/>
            <person name="Brannstrom I.O."/>
            <person name="Guillou S."/>
            <person name="Cros-Aarteil S."/>
            <person name="Calhoun S."/>
            <person name="Haridas S."/>
            <person name="Kuo A."/>
            <person name="Mondo S."/>
            <person name="Pangilinan J."/>
            <person name="Riley R."/>
            <person name="LaButti K."/>
            <person name="Andreopoulos B."/>
            <person name="Lipzen A."/>
            <person name="Chen C."/>
            <person name="Yan M."/>
            <person name="Daum C."/>
            <person name="Ng V."/>
            <person name="Clum A."/>
            <person name="Steindorff A."/>
            <person name="Ohm R.A."/>
            <person name="Martin F."/>
            <person name="Silar P."/>
            <person name="Natvig D.O."/>
            <person name="Lalanne C."/>
            <person name="Gautier V."/>
            <person name="Ament-Velasquez S.L."/>
            <person name="Kruys A."/>
            <person name="Hutchinson M.I."/>
            <person name="Powell A.J."/>
            <person name="Barry K."/>
            <person name="Miller A.N."/>
            <person name="Grigoriev I.V."/>
            <person name="Debuchy R."/>
            <person name="Gladieux P."/>
            <person name="Hiltunen Thoren M."/>
            <person name="Johannesson H."/>
        </authorList>
    </citation>
    <scope>NUCLEOTIDE SEQUENCE</scope>
    <source>
        <strain evidence="2">CBS 118394</strain>
    </source>
</reference>
<feature type="transmembrane region" description="Helical" evidence="1">
    <location>
        <begin position="117"/>
        <end position="137"/>
    </location>
</feature>
<reference evidence="2" key="2">
    <citation type="submission" date="2023-06" db="EMBL/GenBank/DDBJ databases">
        <authorList>
            <consortium name="Lawrence Berkeley National Laboratory"/>
            <person name="Haridas S."/>
            <person name="Hensen N."/>
            <person name="Bonometti L."/>
            <person name="Westerberg I."/>
            <person name="Brannstrom I.O."/>
            <person name="Guillou S."/>
            <person name="Cros-Aarteil S."/>
            <person name="Calhoun S."/>
            <person name="Kuo A."/>
            <person name="Mondo S."/>
            <person name="Pangilinan J."/>
            <person name="Riley R."/>
            <person name="Labutti K."/>
            <person name="Andreopoulos B."/>
            <person name="Lipzen A."/>
            <person name="Chen C."/>
            <person name="Yanf M."/>
            <person name="Daum C."/>
            <person name="Ng V."/>
            <person name="Clum A."/>
            <person name="Steindorff A."/>
            <person name="Ohm R."/>
            <person name="Martin F."/>
            <person name="Silar P."/>
            <person name="Natvig D."/>
            <person name="Lalanne C."/>
            <person name="Gautier V."/>
            <person name="Ament-Velasquez S.L."/>
            <person name="Kruys A."/>
            <person name="Hutchinson M.I."/>
            <person name="Powell A.J."/>
            <person name="Barry K."/>
            <person name="Miller A.N."/>
            <person name="Grigoriev I.V."/>
            <person name="Debuchy R."/>
            <person name="Gladieux P."/>
            <person name="Thoren M.H."/>
            <person name="Johannesson H."/>
        </authorList>
    </citation>
    <scope>NUCLEOTIDE SEQUENCE</scope>
    <source>
        <strain evidence="2">CBS 118394</strain>
    </source>
</reference>
<keyword evidence="1" id="KW-1133">Transmembrane helix</keyword>